<name>A0ABN2W645_9ACTN</name>
<dbReference type="Proteomes" id="UP001500897">
    <property type="component" value="Unassembled WGS sequence"/>
</dbReference>
<evidence type="ECO:0000256" key="1">
    <source>
        <dbReference type="SAM" id="MobiDB-lite"/>
    </source>
</evidence>
<dbReference type="EMBL" id="BAAANS010000002">
    <property type="protein sequence ID" value="GAA2084345.1"/>
    <property type="molecule type" value="Genomic_DNA"/>
</dbReference>
<keyword evidence="3" id="KW-1185">Reference proteome</keyword>
<accession>A0ABN2W645</accession>
<comment type="caution">
    <text evidence="2">The sequence shown here is derived from an EMBL/GenBank/DDBJ whole genome shotgun (WGS) entry which is preliminary data.</text>
</comment>
<evidence type="ECO:0000313" key="3">
    <source>
        <dbReference type="Proteomes" id="UP001500897"/>
    </source>
</evidence>
<evidence type="ECO:0000313" key="2">
    <source>
        <dbReference type="EMBL" id="GAA2084345.1"/>
    </source>
</evidence>
<sequence>MTIRDTAPAGRRTPVRVHLAANHWHLAIQPRPTPRPRIASTGPDPIGPSLDLPSSGNGRP</sequence>
<protein>
    <recommendedName>
        <fullName evidence="4">Transposase IS200 family protein</fullName>
    </recommendedName>
</protein>
<feature type="region of interest" description="Disordered" evidence="1">
    <location>
        <begin position="26"/>
        <end position="60"/>
    </location>
</feature>
<organism evidence="2 3">
    <name type="scientific">Kitasatospora saccharophila</name>
    <dbReference type="NCBI Taxonomy" id="407973"/>
    <lineage>
        <taxon>Bacteria</taxon>
        <taxon>Bacillati</taxon>
        <taxon>Actinomycetota</taxon>
        <taxon>Actinomycetes</taxon>
        <taxon>Kitasatosporales</taxon>
        <taxon>Streptomycetaceae</taxon>
        <taxon>Kitasatospora</taxon>
    </lineage>
</organism>
<reference evidence="2 3" key="1">
    <citation type="journal article" date="2019" name="Int. J. Syst. Evol. Microbiol.">
        <title>The Global Catalogue of Microorganisms (GCM) 10K type strain sequencing project: providing services to taxonomists for standard genome sequencing and annotation.</title>
        <authorList>
            <consortium name="The Broad Institute Genomics Platform"/>
            <consortium name="The Broad Institute Genome Sequencing Center for Infectious Disease"/>
            <person name="Wu L."/>
            <person name="Ma J."/>
        </authorList>
    </citation>
    <scope>NUCLEOTIDE SEQUENCE [LARGE SCALE GENOMIC DNA]</scope>
    <source>
        <strain evidence="2 3">JCM 14559</strain>
    </source>
</reference>
<proteinExistence type="predicted"/>
<evidence type="ECO:0008006" key="4">
    <source>
        <dbReference type="Google" id="ProtNLM"/>
    </source>
</evidence>
<dbReference type="RefSeq" id="WP_344549839.1">
    <property type="nucleotide sequence ID" value="NZ_BAAANS010000002.1"/>
</dbReference>
<gene>
    <name evidence="2" type="ORF">GCM10009759_03260</name>
</gene>